<evidence type="ECO:0000256" key="7">
    <source>
        <dbReference type="SAM" id="MobiDB-lite"/>
    </source>
</evidence>
<feature type="compositionally biased region" description="Polar residues" evidence="7">
    <location>
        <begin position="104"/>
        <end position="123"/>
    </location>
</feature>
<dbReference type="InterPro" id="IPR011011">
    <property type="entry name" value="Znf_FYVE_PHD"/>
</dbReference>
<evidence type="ECO:0000256" key="4">
    <source>
        <dbReference type="ARBA" id="ARBA00022833"/>
    </source>
</evidence>
<keyword evidence="5" id="KW-0539">Nucleus</keyword>
<dbReference type="SUPFAM" id="SSF57903">
    <property type="entry name" value="FYVE/PHD zinc finger"/>
    <property type="match status" value="1"/>
</dbReference>
<dbReference type="PANTHER" id="PTHR46174">
    <property type="entry name" value="CXXC-TYPE ZINC FINGER PROTEIN 1"/>
    <property type="match status" value="1"/>
</dbReference>
<keyword evidence="2" id="KW-0479">Metal-binding</keyword>
<evidence type="ECO:0000256" key="2">
    <source>
        <dbReference type="ARBA" id="ARBA00022723"/>
    </source>
</evidence>
<dbReference type="PROSITE" id="PS01359">
    <property type="entry name" value="ZF_PHD_1"/>
    <property type="match status" value="1"/>
</dbReference>
<feature type="compositionally biased region" description="Polar residues" evidence="7">
    <location>
        <begin position="1"/>
        <end position="13"/>
    </location>
</feature>
<accession>A0A5J4USE5</accession>
<evidence type="ECO:0000259" key="8">
    <source>
        <dbReference type="PROSITE" id="PS50016"/>
    </source>
</evidence>
<dbReference type="OrthoDB" id="436852at2759"/>
<dbReference type="SMART" id="SM00249">
    <property type="entry name" value="PHD"/>
    <property type="match status" value="1"/>
</dbReference>
<evidence type="ECO:0000256" key="5">
    <source>
        <dbReference type="ARBA" id="ARBA00023242"/>
    </source>
</evidence>
<dbReference type="AlphaFoldDB" id="A0A5J4USE5"/>
<protein>
    <recommendedName>
        <fullName evidence="8">PHD-type domain-containing protein</fullName>
    </recommendedName>
</protein>
<dbReference type="InterPro" id="IPR037869">
    <property type="entry name" value="Spp1/CFP1"/>
</dbReference>
<sequence>MDTPLPNLNTSQVAVEPGGSDSQLEQNPTQALPLIDANAVIHCFCKQRDNGLMIQCEKCQNWFHLKCVGLTKAMMRAYEHWFCKDCLLEIGDVDNYIPQDQQSTSNQVNSAINGQNATGTGDIQQKGEEVDDESSILRGIIIYNNLTCVVCAV</sequence>
<dbReference type="PROSITE" id="PS50016">
    <property type="entry name" value="ZF_PHD_2"/>
    <property type="match status" value="1"/>
</dbReference>
<organism evidence="9 10">
    <name type="scientific">Streblomastix strix</name>
    <dbReference type="NCBI Taxonomy" id="222440"/>
    <lineage>
        <taxon>Eukaryota</taxon>
        <taxon>Metamonada</taxon>
        <taxon>Preaxostyla</taxon>
        <taxon>Oxymonadida</taxon>
        <taxon>Streblomastigidae</taxon>
        <taxon>Streblomastix</taxon>
    </lineage>
</organism>
<dbReference type="PANTHER" id="PTHR46174:SF1">
    <property type="entry name" value="CXXC-TYPE ZINC FINGER PROTEIN 1"/>
    <property type="match status" value="1"/>
</dbReference>
<keyword evidence="4" id="KW-0862">Zinc</keyword>
<keyword evidence="3 6" id="KW-0863">Zinc-finger</keyword>
<evidence type="ECO:0000313" key="9">
    <source>
        <dbReference type="EMBL" id="KAA6373327.1"/>
    </source>
</evidence>
<comment type="caution">
    <text evidence="9">The sequence shown here is derived from an EMBL/GenBank/DDBJ whole genome shotgun (WGS) entry which is preliminary data.</text>
</comment>
<dbReference type="EMBL" id="SNRW01012846">
    <property type="protein sequence ID" value="KAA6373327.1"/>
    <property type="molecule type" value="Genomic_DNA"/>
</dbReference>
<reference evidence="9 10" key="1">
    <citation type="submission" date="2019-03" db="EMBL/GenBank/DDBJ databases">
        <title>Single cell metagenomics reveals metabolic interactions within the superorganism composed of flagellate Streblomastix strix and complex community of Bacteroidetes bacteria on its surface.</title>
        <authorList>
            <person name="Treitli S.C."/>
            <person name="Kolisko M."/>
            <person name="Husnik F."/>
            <person name="Keeling P."/>
            <person name="Hampl V."/>
        </authorList>
    </citation>
    <scope>NUCLEOTIDE SEQUENCE [LARGE SCALE GENOMIC DNA]</scope>
    <source>
        <strain evidence="9">ST1C</strain>
    </source>
</reference>
<dbReference type="InterPro" id="IPR001965">
    <property type="entry name" value="Znf_PHD"/>
</dbReference>
<comment type="subcellular location">
    <subcellularLocation>
        <location evidence="1">Nucleus</location>
    </subcellularLocation>
</comment>
<proteinExistence type="predicted"/>
<evidence type="ECO:0000256" key="6">
    <source>
        <dbReference type="PROSITE-ProRule" id="PRU00146"/>
    </source>
</evidence>
<dbReference type="Pfam" id="PF00628">
    <property type="entry name" value="PHD"/>
    <property type="match status" value="1"/>
</dbReference>
<dbReference type="InterPro" id="IPR019787">
    <property type="entry name" value="Znf_PHD-finger"/>
</dbReference>
<evidence type="ECO:0000256" key="1">
    <source>
        <dbReference type="ARBA" id="ARBA00004123"/>
    </source>
</evidence>
<dbReference type="GO" id="GO:0048188">
    <property type="term" value="C:Set1C/COMPASS complex"/>
    <property type="evidence" value="ECO:0007669"/>
    <property type="project" value="InterPro"/>
</dbReference>
<gene>
    <name evidence="9" type="ORF">EZS28_031147</name>
</gene>
<dbReference type="InterPro" id="IPR013083">
    <property type="entry name" value="Znf_RING/FYVE/PHD"/>
</dbReference>
<feature type="domain" description="PHD-type" evidence="8">
    <location>
        <begin position="40"/>
        <end position="89"/>
    </location>
</feature>
<dbReference type="GO" id="GO:0045893">
    <property type="term" value="P:positive regulation of DNA-templated transcription"/>
    <property type="evidence" value="ECO:0007669"/>
    <property type="project" value="TreeGrafter"/>
</dbReference>
<feature type="region of interest" description="Disordered" evidence="7">
    <location>
        <begin position="104"/>
        <end position="128"/>
    </location>
</feature>
<evidence type="ECO:0000256" key="3">
    <source>
        <dbReference type="ARBA" id="ARBA00022771"/>
    </source>
</evidence>
<feature type="region of interest" description="Disordered" evidence="7">
    <location>
        <begin position="1"/>
        <end position="26"/>
    </location>
</feature>
<dbReference type="Proteomes" id="UP000324800">
    <property type="component" value="Unassembled WGS sequence"/>
</dbReference>
<name>A0A5J4USE5_9EUKA</name>
<dbReference type="GO" id="GO:0008270">
    <property type="term" value="F:zinc ion binding"/>
    <property type="evidence" value="ECO:0007669"/>
    <property type="project" value="UniProtKB-KW"/>
</dbReference>
<dbReference type="InterPro" id="IPR019786">
    <property type="entry name" value="Zinc_finger_PHD-type_CS"/>
</dbReference>
<evidence type="ECO:0000313" key="10">
    <source>
        <dbReference type="Proteomes" id="UP000324800"/>
    </source>
</evidence>
<dbReference type="Gene3D" id="3.30.40.10">
    <property type="entry name" value="Zinc/RING finger domain, C3HC4 (zinc finger)"/>
    <property type="match status" value="1"/>
</dbReference>